<proteinExistence type="predicted"/>
<feature type="domain" description="Flagellar hook-length control protein-like C-terminal" evidence="2">
    <location>
        <begin position="313"/>
        <end position="382"/>
    </location>
</feature>
<evidence type="ECO:0000313" key="3">
    <source>
        <dbReference type="EMBL" id="MDN4122058.1"/>
    </source>
</evidence>
<feature type="region of interest" description="Disordered" evidence="1">
    <location>
        <begin position="132"/>
        <end position="169"/>
    </location>
</feature>
<evidence type="ECO:0000256" key="1">
    <source>
        <dbReference type="SAM" id="MobiDB-lite"/>
    </source>
</evidence>
<dbReference type="Pfam" id="PF02120">
    <property type="entry name" value="Flg_hook"/>
    <property type="match status" value="1"/>
</dbReference>
<feature type="compositionally biased region" description="Low complexity" evidence="1">
    <location>
        <begin position="144"/>
        <end position="161"/>
    </location>
</feature>
<feature type="region of interest" description="Disordered" evidence="1">
    <location>
        <begin position="32"/>
        <end position="103"/>
    </location>
</feature>
<feature type="compositionally biased region" description="Polar residues" evidence="1">
    <location>
        <begin position="54"/>
        <end position="73"/>
    </location>
</feature>
<evidence type="ECO:0000313" key="4">
    <source>
        <dbReference type="Proteomes" id="UP001168613"/>
    </source>
</evidence>
<comment type="caution">
    <text evidence="3">The sequence shown here is derived from an EMBL/GenBank/DDBJ whole genome shotgun (WGS) entry which is preliminary data.</text>
</comment>
<sequence length="392" mass="42236">MSIGGPSSLGTLLIQRLDAVLGLHTSQQTNLANGARADAVSQARQAGRPERAENTATRSTRQSVDNVQAQQQPAKGRIGTAPSTAANPAASAAQGRGPSSTSTTLGRTAQLILTLLDQYPGPAPAIQGRQVLLPSLPPAPPPQTAASPQGSSTPETASPEPSAHRHLNTSRPALPDLLQAAVQSLPKKSQALLQTAQTQPNAPSALAQYLSLALQHSTQQSGLFYESHLAQWTSGQHDLTLLKQEPQNQPSPSQHAHEPLKATHAPESHHLLIRQQLETLGTQSFTWSGQAWQDCELEWTVQKYPDHDPSAAAEHWHSNLTLHLPTLGTVQLKIQLNQQQLQVDIQSAEQADFLRAHSELVKQRLHHIGMHLSQLHIQDSATNSHENPDVET</sequence>
<feature type="compositionally biased region" description="Low complexity" evidence="1">
    <location>
        <begin position="80"/>
        <end position="93"/>
    </location>
</feature>
<dbReference type="RefSeq" id="WP_266122938.1">
    <property type="nucleotide sequence ID" value="NZ_JAJHNU010000003.1"/>
</dbReference>
<reference evidence="3" key="1">
    <citation type="submission" date="2021-11" db="EMBL/GenBank/DDBJ databases">
        <title>Draft genome sequence of Alcaligenes endophyticus type strain CCUG 75668T.</title>
        <authorList>
            <person name="Salva-Serra F."/>
            <person name="Duran R.E."/>
            <person name="Seeger M."/>
            <person name="Moore E.R.B."/>
            <person name="Jaen-Luchoro D."/>
        </authorList>
    </citation>
    <scope>NUCLEOTIDE SEQUENCE</scope>
    <source>
        <strain evidence="3">CCUG 75668</strain>
    </source>
</reference>
<keyword evidence="3" id="KW-0282">Flagellum</keyword>
<dbReference type="EMBL" id="JAJHNU010000003">
    <property type="protein sequence ID" value="MDN4122058.1"/>
    <property type="molecule type" value="Genomic_DNA"/>
</dbReference>
<name>A0ABT8EL97_9BURK</name>
<dbReference type="InterPro" id="IPR021136">
    <property type="entry name" value="Flagellar_hook_control-like_C"/>
</dbReference>
<protein>
    <submittedName>
        <fullName evidence="3">Flagellar hook-length control protein FliK</fullName>
    </submittedName>
</protein>
<keyword evidence="4" id="KW-1185">Reference proteome</keyword>
<keyword evidence="3" id="KW-0966">Cell projection</keyword>
<accession>A0ABT8EL97</accession>
<dbReference type="Proteomes" id="UP001168613">
    <property type="component" value="Unassembled WGS sequence"/>
</dbReference>
<evidence type="ECO:0000259" key="2">
    <source>
        <dbReference type="Pfam" id="PF02120"/>
    </source>
</evidence>
<gene>
    <name evidence="3" type="ORF">LMS43_12235</name>
</gene>
<organism evidence="3 4">
    <name type="scientific">Alcaligenes endophyticus</name>
    <dbReference type="NCBI Taxonomy" id="1929088"/>
    <lineage>
        <taxon>Bacteria</taxon>
        <taxon>Pseudomonadati</taxon>
        <taxon>Pseudomonadota</taxon>
        <taxon>Betaproteobacteria</taxon>
        <taxon>Burkholderiales</taxon>
        <taxon>Alcaligenaceae</taxon>
        <taxon>Alcaligenes</taxon>
    </lineage>
</organism>
<keyword evidence="3" id="KW-0969">Cilium</keyword>